<protein>
    <recommendedName>
        <fullName evidence="2">Virulence protein</fullName>
    </recommendedName>
</protein>
<dbReference type="AlphaFoldDB" id="A0A644YKI3"/>
<gene>
    <name evidence="1" type="ORF">SDC9_75427</name>
</gene>
<organism evidence="1">
    <name type="scientific">bioreactor metagenome</name>
    <dbReference type="NCBI Taxonomy" id="1076179"/>
    <lineage>
        <taxon>unclassified sequences</taxon>
        <taxon>metagenomes</taxon>
        <taxon>ecological metagenomes</taxon>
    </lineage>
</organism>
<dbReference type="EMBL" id="VSSQ01005374">
    <property type="protein sequence ID" value="MPM28890.1"/>
    <property type="molecule type" value="Genomic_DNA"/>
</dbReference>
<evidence type="ECO:0008006" key="2">
    <source>
        <dbReference type="Google" id="ProtNLM"/>
    </source>
</evidence>
<name>A0A644YKI3_9ZZZZ</name>
<comment type="caution">
    <text evidence="1">The sequence shown here is derived from an EMBL/GenBank/DDBJ whole genome shotgun (WGS) entry which is preliminary data.</text>
</comment>
<sequence>MGLVTWKNAPNGRILKSDVTVVKNYLSEKQIRQLERTVTGYFDHIEDLIERENTFTMEEFSASVNEFLAFRKYEILPGKGGVSKQIAAEKAEREYAQFNKTQKITSDFDREVKRLMEKTEHDK</sequence>
<accession>A0A644YKI3</accession>
<dbReference type="PANTHER" id="PTHR35810">
    <property type="entry name" value="CYTOPLASMIC PROTEIN-RELATED"/>
    <property type="match status" value="1"/>
</dbReference>
<reference evidence="1" key="1">
    <citation type="submission" date="2019-08" db="EMBL/GenBank/DDBJ databases">
        <authorList>
            <person name="Kucharzyk K."/>
            <person name="Murdoch R.W."/>
            <person name="Higgins S."/>
            <person name="Loffler F."/>
        </authorList>
    </citation>
    <scope>NUCLEOTIDE SEQUENCE</scope>
</reference>
<evidence type="ECO:0000313" key="1">
    <source>
        <dbReference type="EMBL" id="MPM28890.1"/>
    </source>
</evidence>
<dbReference type="Pfam" id="PF13310">
    <property type="entry name" value="Virulence_RhuM"/>
    <property type="match status" value="1"/>
</dbReference>
<dbReference type="InterPro" id="IPR011204">
    <property type="entry name" value="Virulence_RhuM-like"/>
</dbReference>
<proteinExistence type="predicted"/>
<dbReference type="PANTHER" id="PTHR35810:SF1">
    <property type="entry name" value="CYTOPLASMIC PROTEIN"/>
    <property type="match status" value="1"/>
</dbReference>